<evidence type="ECO:0000313" key="3">
    <source>
        <dbReference type="Proteomes" id="UP000694844"/>
    </source>
</evidence>
<protein>
    <submittedName>
        <fullName evidence="4 5">Uncharacterized protein LOC111128478</fullName>
    </submittedName>
</protein>
<dbReference type="KEGG" id="cvn:111128478"/>
<evidence type="ECO:0000313" key="5">
    <source>
        <dbReference type="RefSeq" id="XP_022329796.1"/>
    </source>
</evidence>
<evidence type="ECO:0000256" key="1">
    <source>
        <dbReference type="SAM" id="SignalP"/>
    </source>
</evidence>
<name>A0A8B8DPS2_CRAVI</name>
<feature type="domain" description="TNFR-Cys" evidence="2">
    <location>
        <begin position="163"/>
        <end position="201"/>
    </location>
</feature>
<dbReference type="RefSeq" id="XP_022329795.1">
    <property type="nucleotide sequence ID" value="XM_022474087.1"/>
</dbReference>
<evidence type="ECO:0000313" key="4">
    <source>
        <dbReference type="RefSeq" id="XP_022329795.1"/>
    </source>
</evidence>
<sequence length="295" mass="32747">MEKTREGTHCVGLVCVIHIVFLHVAYSCPDGLIERMDGSCCKPVHCDINQGFKTCSMFDSADSCYDCPSGTINRYPFNTADYSELFMNEICVKIDCDCLPEAELQNSEECKINGKKDCVCKRWELYYGKDPALCLGPLNDSWMLKLLQQPGYELKIDGKVAECDKGYYKNSSDNAICRPHSKCPNGSLTTFNGSTTQDITCQRVTTAIPLTTTTIPLTTTTSPLVTMAIELVNTTLSRAYQSTSNTSEKTIKFAVTDVKKHETHNIIENITSIEQPESSAERQNEGNDVLIIILA</sequence>
<dbReference type="Gene3D" id="2.10.50.10">
    <property type="entry name" value="Tumor Necrosis Factor Receptor, subunit A, domain 2"/>
    <property type="match status" value="1"/>
</dbReference>
<accession>A0A8B8DPS2</accession>
<dbReference type="InterPro" id="IPR001368">
    <property type="entry name" value="TNFR/NGFR_Cys_rich_reg"/>
</dbReference>
<dbReference type="OrthoDB" id="6160310at2759"/>
<reference evidence="4 5" key="1">
    <citation type="submission" date="2025-04" db="UniProtKB">
        <authorList>
            <consortium name="RefSeq"/>
        </authorList>
    </citation>
    <scope>IDENTIFICATION</scope>
    <source>
        <tissue evidence="4 5">Whole sample</tissue>
    </source>
</reference>
<dbReference type="GeneID" id="111128478"/>
<dbReference type="AlphaFoldDB" id="A0A8B8DPS2"/>
<keyword evidence="1" id="KW-0732">Signal</keyword>
<dbReference type="RefSeq" id="XP_022329796.1">
    <property type="nucleotide sequence ID" value="XM_022474088.1"/>
</dbReference>
<feature type="signal peptide" evidence="1">
    <location>
        <begin position="1"/>
        <end position="27"/>
    </location>
</feature>
<dbReference type="SMART" id="SM00208">
    <property type="entry name" value="TNFR"/>
    <property type="match status" value="1"/>
</dbReference>
<gene>
    <name evidence="4 5" type="primary">LOC111128478</name>
</gene>
<proteinExistence type="predicted"/>
<keyword evidence="3" id="KW-1185">Reference proteome</keyword>
<organism evidence="3 4">
    <name type="scientific">Crassostrea virginica</name>
    <name type="common">Eastern oyster</name>
    <dbReference type="NCBI Taxonomy" id="6565"/>
    <lineage>
        <taxon>Eukaryota</taxon>
        <taxon>Metazoa</taxon>
        <taxon>Spiralia</taxon>
        <taxon>Lophotrochozoa</taxon>
        <taxon>Mollusca</taxon>
        <taxon>Bivalvia</taxon>
        <taxon>Autobranchia</taxon>
        <taxon>Pteriomorphia</taxon>
        <taxon>Ostreida</taxon>
        <taxon>Ostreoidea</taxon>
        <taxon>Ostreidae</taxon>
        <taxon>Crassostrea</taxon>
    </lineage>
</organism>
<dbReference type="PROSITE" id="PS51257">
    <property type="entry name" value="PROKAR_LIPOPROTEIN"/>
    <property type="match status" value="1"/>
</dbReference>
<dbReference type="Proteomes" id="UP000694844">
    <property type="component" value="Chromosome 4"/>
</dbReference>
<feature type="chain" id="PRO_5044666359" evidence="1">
    <location>
        <begin position="28"/>
        <end position="295"/>
    </location>
</feature>
<evidence type="ECO:0000259" key="2">
    <source>
        <dbReference type="SMART" id="SM00208"/>
    </source>
</evidence>